<evidence type="ECO:0000313" key="3">
    <source>
        <dbReference type="EMBL" id="GAK45847.1"/>
    </source>
</evidence>
<dbReference type="EMBL" id="BBIO01000012">
    <property type="protein sequence ID" value="GAK45847.1"/>
    <property type="molecule type" value="Genomic_DNA"/>
</dbReference>
<dbReference type="Pfam" id="PF08327">
    <property type="entry name" value="AHSA1"/>
    <property type="match status" value="1"/>
</dbReference>
<dbReference type="InterPro" id="IPR023393">
    <property type="entry name" value="START-like_dom_sf"/>
</dbReference>
<organism evidence="3 4">
    <name type="scientific">Tepidicaulis marinus</name>
    <dbReference type="NCBI Taxonomy" id="1333998"/>
    <lineage>
        <taxon>Bacteria</taxon>
        <taxon>Pseudomonadati</taxon>
        <taxon>Pseudomonadota</taxon>
        <taxon>Alphaproteobacteria</taxon>
        <taxon>Hyphomicrobiales</taxon>
        <taxon>Parvibaculaceae</taxon>
        <taxon>Tepidicaulis</taxon>
    </lineage>
</organism>
<dbReference type="InterPro" id="IPR013538">
    <property type="entry name" value="ASHA1/2-like_C"/>
</dbReference>
<evidence type="ECO:0000259" key="2">
    <source>
        <dbReference type="Pfam" id="PF08327"/>
    </source>
</evidence>
<comment type="similarity">
    <text evidence="1">Belongs to the AHA1 family.</text>
</comment>
<dbReference type="AlphaFoldDB" id="A0A081BCS9"/>
<dbReference type="SUPFAM" id="SSF55961">
    <property type="entry name" value="Bet v1-like"/>
    <property type="match status" value="1"/>
</dbReference>
<name>A0A081BCS9_9HYPH</name>
<dbReference type="Gene3D" id="3.30.530.20">
    <property type="match status" value="1"/>
</dbReference>
<dbReference type="Proteomes" id="UP000028702">
    <property type="component" value="Unassembled WGS sequence"/>
</dbReference>
<evidence type="ECO:0000256" key="1">
    <source>
        <dbReference type="ARBA" id="ARBA00006817"/>
    </source>
</evidence>
<sequence>MSAPPKSDIHVSIEIAVPPARLFEIFVGDIDRWWRRGPEYRFFPPWEGEIRFERNGTTRLVHRDGEDPARRHVIGEVTCWQPGERLSFTFRLPNFAADQETAVDIRFTPVGEGTRLELVHTGWDSLPPDHPALHGLAGHRLMMMKAQIWARNFESLKARAGDIIAND</sequence>
<dbReference type="STRING" id="1333998.M2A_2346"/>
<dbReference type="RefSeq" id="WP_052379434.1">
    <property type="nucleotide sequence ID" value="NZ_BBIO01000012.1"/>
</dbReference>
<accession>A0A081BCS9</accession>
<proteinExistence type="inferred from homology"/>
<gene>
    <name evidence="3" type="ORF">M2A_2346</name>
</gene>
<feature type="domain" description="Activator of Hsp90 ATPase homologue 1/2-like C-terminal" evidence="2">
    <location>
        <begin position="17"/>
        <end position="130"/>
    </location>
</feature>
<dbReference type="eggNOG" id="COG3832">
    <property type="taxonomic scope" value="Bacteria"/>
</dbReference>
<evidence type="ECO:0000313" key="4">
    <source>
        <dbReference type="Proteomes" id="UP000028702"/>
    </source>
</evidence>
<reference evidence="3 4" key="1">
    <citation type="submission" date="2014-07" db="EMBL/GenBank/DDBJ databases">
        <title>Tepidicaulis marinum gen. nov., sp. nov., a novel marine bacterium denitrifying nitrate to nitrous oxide strictly under microaerobic conditions.</title>
        <authorList>
            <person name="Takeuchi M."/>
            <person name="Yamagishi T."/>
            <person name="Kamagata Y."/>
            <person name="Oshima K."/>
            <person name="Hattori M."/>
            <person name="Katayama T."/>
            <person name="Hanada S."/>
            <person name="Tamaki H."/>
            <person name="Marumo K."/>
            <person name="Maeda H."/>
            <person name="Nedachi M."/>
            <person name="Iwasaki W."/>
            <person name="Suwa Y."/>
            <person name="Sakata S."/>
        </authorList>
    </citation>
    <scope>NUCLEOTIDE SEQUENCE [LARGE SCALE GENOMIC DNA]</scope>
    <source>
        <strain evidence="3 4">MA2</strain>
    </source>
</reference>
<keyword evidence="4" id="KW-1185">Reference proteome</keyword>
<comment type="caution">
    <text evidence="3">The sequence shown here is derived from an EMBL/GenBank/DDBJ whole genome shotgun (WGS) entry which is preliminary data.</text>
</comment>
<protein>
    <submittedName>
        <fullName evidence="3">Activator of Hsp90 ATPase 1 family protein</fullName>
    </submittedName>
</protein>